<evidence type="ECO:0000313" key="3">
    <source>
        <dbReference type="Proteomes" id="UP000238348"/>
    </source>
</evidence>
<accession>A0A2L0ENU1</accession>
<dbReference type="AlphaFoldDB" id="A0A2L0ENU1"/>
<proteinExistence type="predicted"/>
<dbReference type="Proteomes" id="UP000238348">
    <property type="component" value="Chromosome"/>
</dbReference>
<protein>
    <recommendedName>
        <fullName evidence="4">Secreted protein</fullName>
    </recommendedName>
</protein>
<evidence type="ECO:0000313" key="2">
    <source>
        <dbReference type="EMBL" id="AUX40973.1"/>
    </source>
</evidence>
<evidence type="ECO:0000256" key="1">
    <source>
        <dbReference type="SAM" id="SignalP"/>
    </source>
</evidence>
<sequence>MGPANAPAPRRRAALACAPSAALLLAACGPAPYLGEPHAPEPAPAETVYIVLGDPPPAAAAAPAEDAWVPDEARGDSPFARTRTWIGDYDCPQGTTEMTFKILAVQGDRVKAVFGFHHVDSGASGKYLMHGRYDAQTRTARFSPGAWIERPPNYVSTGITGDLAFDGSLFAGRIEHPECGAFRLRPAG</sequence>
<feature type="chain" id="PRO_5014804637" description="Secreted protein" evidence="1">
    <location>
        <begin position="27"/>
        <end position="188"/>
    </location>
</feature>
<feature type="signal peptide" evidence="1">
    <location>
        <begin position="1"/>
        <end position="26"/>
    </location>
</feature>
<reference evidence="2 3" key="1">
    <citation type="submission" date="2015-09" db="EMBL/GenBank/DDBJ databases">
        <title>Sorangium comparison.</title>
        <authorList>
            <person name="Zaburannyi N."/>
            <person name="Bunk B."/>
            <person name="Overmann J."/>
            <person name="Mueller R."/>
        </authorList>
    </citation>
    <scope>NUCLEOTIDE SEQUENCE [LARGE SCALE GENOMIC DNA]</scope>
    <source>
        <strain evidence="2 3">So ce26</strain>
    </source>
</reference>
<organism evidence="2 3">
    <name type="scientific">Sorangium cellulosum</name>
    <name type="common">Polyangium cellulosum</name>
    <dbReference type="NCBI Taxonomy" id="56"/>
    <lineage>
        <taxon>Bacteria</taxon>
        <taxon>Pseudomonadati</taxon>
        <taxon>Myxococcota</taxon>
        <taxon>Polyangia</taxon>
        <taxon>Polyangiales</taxon>
        <taxon>Polyangiaceae</taxon>
        <taxon>Sorangium</taxon>
    </lineage>
</organism>
<evidence type="ECO:0008006" key="4">
    <source>
        <dbReference type="Google" id="ProtNLM"/>
    </source>
</evidence>
<name>A0A2L0ENU1_SORCE</name>
<dbReference type="EMBL" id="CP012673">
    <property type="protein sequence ID" value="AUX40973.1"/>
    <property type="molecule type" value="Genomic_DNA"/>
</dbReference>
<keyword evidence="1" id="KW-0732">Signal</keyword>
<gene>
    <name evidence="2" type="ORF">SOCE26_023750</name>
</gene>
<dbReference type="RefSeq" id="WP_234023590.1">
    <property type="nucleotide sequence ID" value="NZ_CP012673.1"/>
</dbReference>